<accession>A0ABS5RNT7</accession>
<comment type="caution">
    <text evidence="1">The sequence shown here is derived from an EMBL/GenBank/DDBJ whole genome shotgun (WGS) entry which is preliminary data.</text>
</comment>
<dbReference type="EMBL" id="JAHCLR010000056">
    <property type="protein sequence ID" value="MBS9535692.1"/>
    <property type="molecule type" value="Genomic_DNA"/>
</dbReference>
<gene>
    <name evidence="1" type="ORF">KIH27_19075</name>
</gene>
<name>A0ABS5RNT7_9MYCO</name>
<evidence type="ECO:0000313" key="2">
    <source>
        <dbReference type="Proteomes" id="UP001519535"/>
    </source>
</evidence>
<sequence length="48" mass="4921">MDWVAVFVGDDEVVGGAGDGDDAAVMLAVMVGAEQHQIADKSGTYPPE</sequence>
<keyword evidence="2" id="KW-1185">Reference proteome</keyword>
<proteinExistence type="predicted"/>
<evidence type="ECO:0000313" key="1">
    <source>
        <dbReference type="EMBL" id="MBS9535692.1"/>
    </source>
</evidence>
<reference evidence="1 2" key="1">
    <citation type="submission" date="2021-05" db="EMBL/GenBank/DDBJ databases">
        <title>Mycobacterium acidophilum sp. nov., an extremely acid-tolerant member of the genus Mycobacterium.</title>
        <authorList>
            <person name="Xia J."/>
        </authorList>
    </citation>
    <scope>NUCLEOTIDE SEQUENCE [LARGE SCALE GENOMIC DNA]</scope>
    <source>
        <strain evidence="1 2">M1</strain>
    </source>
</reference>
<organism evidence="1 2">
    <name type="scientific">Mycolicibacter acidiphilus</name>
    <dbReference type="NCBI Taxonomy" id="2835306"/>
    <lineage>
        <taxon>Bacteria</taxon>
        <taxon>Bacillati</taxon>
        <taxon>Actinomycetota</taxon>
        <taxon>Actinomycetes</taxon>
        <taxon>Mycobacteriales</taxon>
        <taxon>Mycobacteriaceae</taxon>
        <taxon>Mycolicibacter</taxon>
    </lineage>
</organism>
<protein>
    <submittedName>
        <fullName evidence="1">Uncharacterized protein</fullName>
    </submittedName>
</protein>
<dbReference type="Proteomes" id="UP001519535">
    <property type="component" value="Unassembled WGS sequence"/>
</dbReference>